<dbReference type="Proteomes" id="UP000006251">
    <property type="component" value="Unassembled WGS sequence"/>
</dbReference>
<sequence length="220" mass="24833">MYRYSPKKFNDNLFVMGGIRIGTLHDFRNTEHKAGIADPKEGTKKVSHHIDNLHIKDSSDTSRNNKKDVDSLSAFNAISLGENCKNITISNVSVSKIFNEPDVFILCVSKYLSKETMNQFEGSDSCVKITNESSFFQLISETLNSITPVVFHGVHEVIYQDREELWDGSSWGRHPSMIKEKEFIPQGELRAIWQPKSSVDIKPIILGNYRIGACVSHVAI</sequence>
<dbReference type="STRING" id="1121922.GCA_000428905_01532"/>
<keyword evidence="2" id="KW-1185">Reference proteome</keyword>
<comment type="caution">
    <text evidence="1">The sequence shown here is derived from an EMBL/GenBank/DDBJ whole genome shotgun (WGS) entry which is preliminary data.</text>
</comment>
<organism evidence="1 2">
    <name type="scientific">Brumicola pallidula DSM 14239 = ACAM 615</name>
    <dbReference type="NCBI Taxonomy" id="1121922"/>
    <lineage>
        <taxon>Bacteria</taxon>
        <taxon>Pseudomonadati</taxon>
        <taxon>Pseudomonadota</taxon>
        <taxon>Gammaproteobacteria</taxon>
        <taxon>Alteromonadales</taxon>
        <taxon>Alteromonadaceae</taxon>
        <taxon>Brumicola</taxon>
    </lineage>
</organism>
<reference evidence="2" key="1">
    <citation type="journal article" date="2014" name="Environ. Microbiol.">
        <title>Comparative genomics of the marine bacterial genus Glaciecola reveals the high degree of genomic diversity and genomic characteristic for cold adaptation.</title>
        <authorList>
            <person name="Qin Q.L."/>
            <person name="Xie B.B."/>
            <person name="Yu Y."/>
            <person name="Shu Y.L."/>
            <person name="Rong J.C."/>
            <person name="Zhang Y.J."/>
            <person name="Zhao D.L."/>
            <person name="Chen X.L."/>
            <person name="Zhang X.Y."/>
            <person name="Chen B."/>
            <person name="Zhou B.C."/>
            <person name="Zhang Y.Z."/>
        </authorList>
    </citation>
    <scope>NUCLEOTIDE SEQUENCE [LARGE SCALE GENOMIC DNA]</scope>
    <source>
        <strain evidence="2">ACAM 615</strain>
    </source>
</reference>
<evidence type="ECO:0000313" key="2">
    <source>
        <dbReference type="Proteomes" id="UP000006251"/>
    </source>
</evidence>
<evidence type="ECO:0000313" key="1">
    <source>
        <dbReference type="EMBL" id="GAC27891.1"/>
    </source>
</evidence>
<protein>
    <submittedName>
        <fullName evidence="1">Uncharacterized protein</fullName>
    </submittedName>
</protein>
<accession>K6YV96</accession>
<dbReference type="OrthoDB" id="6896700at2"/>
<gene>
    <name evidence="1" type="ORF">GPAL_1012</name>
</gene>
<dbReference type="RefSeq" id="WP_006009691.1">
    <property type="nucleotide sequence ID" value="NZ_BAEQ01000016.1"/>
</dbReference>
<dbReference type="AlphaFoldDB" id="K6YV96"/>
<dbReference type="EMBL" id="BAEQ01000016">
    <property type="protein sequence ID" value="GAC27891.1"/>
    <property type="molecule type" value="Genomic_DNA"/>
</dbReference>
<proteinExistence type="predicted"/>
<name>K6YV96_9ALTE</name>